<accession>A0A1Y1S1N6</accession>
<gene>
    <name evidence="1" type="ORF">B4O97_03965</name>
</gene>
<dbReference type="OrthoDB" id="370686at2"/>
<dbReference type="AlphaFoldDB" id="A0A1Y1S1N6"/>
<dbReference type="RefSeq" id="WP_083048551.1">
    <property type="nucleotide sequence ID" value="NZ_CAXXQO010000002.1"/>
</dbReference>
<dbReference type="EMBL" id="MWQY01000003">
    <property type="protein sequence ID" value="ORC37357.1"/>
    <property type="molecule type" value="Genomic_DNA"/>
</dbReference>
<dbReference type="Proteomes" id="UP000192343">
    <property type="component" value="Unassembled WGS sequence"/>
</dbReference>
<name>A0A1Y1S1N6_9SPIO</name>
<proteinExistence type="predicted"/>
<evidence type="ECO:0000313" key="2">
    <source>
        <dbReference type="Proteomes" id="UP000192343"/>
    </source>
</evidence>
<comment type="caution">
    <text evidence="1">The sequence shown here is derived from an EMBL/GenBank/DDBJ whole genome shotgun (WGS) entry which is preliminary data.</text>
</comment>
<dbReference type="STRING" id="1963862.B4O97_03965"/>
<sequence length="120" mass="13938">MQERVGKFLRILKVELEDLEEDINTLAGLTAKRRQDRAITEYVHMENISLLKQEFAGIKKIVDELDKVELIEGETFPDFISRLKQRCGQTIHNSAYPDAVCIFVERKIDKVAEYIRSKVV</sequence>
<reference evidence="1 2" key="1">
    <citation type="submission" date="2017-03" db="EMBL/GenBank/DDBJ databases">
        <title>Draft Genome sequence of Marispirochaeta sp. strain JC444.</title>
        <authorList>
            <person name="Shivani Y."/>
            <person name="Subhash Y."/>
            <person name="Sasikala C."/>
            <person name="Ramana C."/>
        </authorList>
    </citation>
    <scope>NUCLEOTIDE SEQUENCE [LARGE SCALE GENOMIC DNA]</scope>
    <source>
        <strain evidence="1 2">JC444</strain>
    </source>
</reference>
<evidence type="ECO:0000313" key="1">
    <source>
        <dbReference type="EMBL" id="ORC37357.1"/>
    </source>
</evidence>
<protein>
    <submittedName>
        <fullName evidence="1">Uncharacterized protein</fullName>
    </submittedName>
</protein>
<organism evidence="1 2">
    <name type="scientific">Marispirochaeta aestuarii</name>
    <dbReference type="NCBI Taxonomy" id="1963862"/>
    <lineage>
        <taxon>Bacteria</taxon>
        <taxon>Pseudomonadati</taxon>
        <taxon>Spirochaetota</taxon>
        <taxon>Spirochaetia</taxon>
        <taxon>Spirochaetales</taxon>
        <taxon>Spirochaetaceae</taxon>
        <taxon>Marispirochaeta</taxon>
    </lineage>
</organism>
<keyword evidence="2" id="KW-1185">Reference proteome</keyword>